<dbReference type="VEuPathDB" id="TriTrypDB:BCY84_15889"/>
<keyword evidence="5" id="KW-1133">Transmembrane helix</keyword>
<dbReference type="Pfam" id="PF05648">
    <property type="entry name" value="PEX11"/>
    <property type="match status" value="1"/>
</dbReference>
<dbReference type="PANTHER" id="PTHR12652">
    <property type="entry name" value="PEROXISOMAL BIOGENESIS FACTOR 11"/>
    <property type="match status" value="1"/>
</dbReference>
<gene>
    <name evidence="6" type="ORF">C4B63_6g220</name>
</gene>
<evidence type="ECO:0000256" key="2">
    <source>
        <dbReference type="ARBA" id="ARBA00023136"/>
    </source>
</evidence>
<evidence type="ECO:0000256" key="1">
    <source>
        <dbReference type="ARBA" id="ARBA00022593"/>
    </source>
</evidence>
<feature type="transmembrane region" description="Helical" evidence="5">
    <location>
        <begin position="130"/>
        <end position="149"/>
    </location>
</feature>
<feature type="transmembrane region" description="Helical" evidence="5">
    <location>
        <begin position="90"/>
        <end position="110"/>
    </location>
</feature>
<dbReference type="PANTHER" id="PTHR12652:SF52">
    <property type="entry name" value="MEMBRANE PROTEIN, PUTATIVE-RELATED"/>
    <property type="match status" value="1"/>
</dbReference>
<comment type="subcellular location">
    <subcellularLocation>
        <location evidence="4">Peroxisome membrane</location>
    </subcellularLocation>
</comment>
<keyword evidence="1" id="KW-0962">Peroxisome biogenesis</keyword>
<sequence>MSDFDKFVKLLGQTDGRDKIYKFFGGVLKALAALDAVEYRRSAYKSVSSSITDGRSLMRMAKWMGDIPKMRSVFAKCAEGGRMEMTALIVFLRVLGNFLYILGDNVAFLMRYKLVPGQPKRVQYHSKVSQFWGFFFAAVLDLLALRTALQKRASDAATSCKEAKSALINLTKDASDVLVTMAAVGYMKGVWHPGPVTAGALTAVSGGVATYLNWKKIK</sequence>
<dbReference type="Proteomes" id="UP000246121">
    <property type="component" value="Unassembled WGS sequence"/>
</dbReference>
<dbReference type="VEuPathDB" id="TriTrypDB:TcCLB.509203.40"/>
<dbReference type="EMBL" id="PRFA01000006">
    <property type="protein sequence ID" value="PWV00757.1"/>
    <property type="molecule type" value="Genomic_DNA"/>
</dbReference>
<protein>
    <submittedName>
        <fullName evidence="6">Putative glycosomal membrane protein</fullName>
    </submittedName>
</protein>
<keyword evidence="3" id="KW-0576">Peroxisome</keyword>
<comment type="caution">
    <text evidence="6">The sequence shown here is derived from an EMBL/GenBank/DDBJ whole genome shotgun (WGS) entry which is preliminary data.</text>
</comment>
<proteinExistence type="predicted"/>
<evidence type="ECO:0000313" key="6">
    <source>
        <dbReference type="EMBL" id="PWV00757.1"/>
    </source>
</evidence>
<evidence type="ECO:0000256" key="4">
    <source>
        <dbReference type="ARBA" id="ARBA00046271"/>
    </source>
</evidence>
<dbReference type="VEuPathDB" id="TriTrypDB:C3747_299g7"/>
<dbReference type="VEuPathDB" id="TriTrypDB:Tc_MARK_1417"/>
<dbReference type="VEuPathDB" id="TriTrypDB:ECC02_010208"/>
<dbReference type="VEuPathDB" id="TriTrypDB:TCDM_14211"/>
<dbReference type="VEuPathDB" id="TriTrypDB:TcYC6_0012200"/>
<accession>A0A2V2VY33</accession>
<name>A0A2V2VY33_TRYCR</name>
<evidence type="ECO:0000313" key="7">
    <source>
        <dbReference type="Proteomes" id="UP000246121"/>
    </source>
</evidence>
<dbReference type="VEuPathDB" id="TriTrypDB:C4B63_6g220"/>
<dbReference type="InterPro" id="IPR008733">
    <property type="entry name" value="PEX11"/>
</dbReference>
<keyword evidence="5" id="KW-0812">Transmembrane</keyword>
<organism evidence="6 7">
    <name type="scientific">Trypanosoma cruzi</name>
    <dbReference type="NCBI Taxonomy" id="5693"/>
    <lineage>
        <taxon>Eukaryota</taxon>
        <taxon>Discoba</taxon>
        <taxon>Euglenozoa</taxon>
        <taxon>Kinetoplastea</taxon>
        <taxon>Metakinetoplastina</taxon>
        <taxon>Trypanosomatida</taxon>
        <taxon>Trypanosomatidae</taxon>
        <taxon>Trypanosoma</taxon>
        <taxon>Schizotrypanum</taxon>
    </lineage>
</organism>
<dbReference type="GO" id="GO:0005778">
    <property type="term" value="C:peroxisomal membrane"/>
    <property type="evidence" value="ECO:0007669"/>
    <property type="project" value="UniProtKB-SubCell"/>
</dbReference>
<keyword evidence="2 5" id="KW-0472">Membrane</keyword>
<dbReference type="GO" id="GO:0016559">
    <property type="term" value="P:peroxisome fission"/>
    <property type="evidence" value="ECO:0007669"/>
    <property type="project" value="InterPro"/>
</dbReference>
<dbReference type="VEuPathDB" id="TriTrypDB:TcCL_NonESM04067"/>
<dbReference type="VEuPathDB" id="TriTrypDB:TCSYLVIO_007520"/>
<dbReference type="VEuPathDB" id="TriTrypDB:TcG_01827"/>
<dbReference type="VEuPathDB" id="TriTrypDB:TcCLB.511017.50"/>
<dbReference type="AlphaFoldDB" id="A0A2V2VY33"/>
<reference evidence="6 7" key="1">
    <citation type="journal article" date="2018" name="Microb. Genom.">
        <title>Expanding an expanded genome: long-read sequencing of Trypanosoma cruzi.</title>
        <authorList>
            <person name="Berna L."/>
            <person name="Rodriguez M."/>
            <person name="Chiribao M.L."/>
            <person name="Parodi-Talice A."/>
            <person name="Pita S."/>
            <person name="Rijo G."/>
            <person name="Alvarez-Valin F."/>
            <person name="Robello C."/>
        </authorList>
    </citation>
    <scope>NUCLEOTIDE SEQUENCE [LARGE SCALE GENOMIC DNA]</scope>
    <source>
        <strain evidence="6 7">Dm28c</strain>
    </source>
</reference>
<evidence type="ECO:0000256" key="3">
    <source>
        <dbReference type="ARBA" id="ARBA00023140"/>
    </source>
</evidence>
<dbReference type="VEuPathDB" id="TriTrypDB:TcBrA4_0077890"/>
<evidence type="ECO:0000256" key="5">
    <source>
        <dbReference type="SAM" id="Phobius"/>
    </source>
</evidence>